<dbReference type="FunCoup" id="A0A2J7QER0">
    <property type="interactions" value="13"/>
</dbReference>
<dbReference type="Pfam" id="PF00079">
    <property type="entry name" value="Serpin"/>
    <property type="match status" value="2"/>
</dbReference>
<dbReference type="STRING" id="105785.A0A2J7QER0"/>
<dbReference type="EMBL" id="NEVH01015307">
    <property type="protein sequence ID" value="PNF27055.1"/>
    <property type="molecule type" value="Genomic_DNA"/>
</dbReference>
<evidence type="ECO:0000256" key="3">
    <source>
        <dbReference type="RuleBase" id="RU000411"/>
    </source>
</evidence>
<dbReference type="InterPro" id="IPR042185">
    <property type="entry name" value="Serpin_sf_2"/>
</dbReference>
<comment type="similarity">
    <text evidence="3">Belongs to the serpin family.</text>
</comment>
<name>A0A2J7QER0_9NEOP</name>
<dbReference type="SMART" id="SM00093">
    <property type="entry name" value="SERPIN"/>
    <property type="match status" value="1"/>
</dbReference>
<keyword evidence="1" id="KW-0646">Protease inhibitor</keyword>
<accession>A0A2J7QER0</accession>
<evidence type="ECO:0000313" key="7">
    <source>
        <dbReference type="Proteomes" id="UP000235965"/>
    </source>
</evidence>
<comment type="caution">
    <text evidence="6">The sequence shown here is derived from an EMBL/GenBank/DDBJ whole genome shotgun (WGS) entry which is preliminary data.</text>
</comment>
<feature type="region of interest" description="Disordered" evidence="4">
    <location>
        <begin position="209"/>
        <end position="269"/>
    </location>
</feature>
<keyword evidence="7" id="KW-1185">Reference proteome</keyword>
<dbReference type="OrthoDB" id="10063692at2759"/>
<dbReference type="Proteomes" id="UP000235965">
    <property type="component" value="Unassembled WGS sequence"/>
</dbReference>
<dbReference type="Gene3D" id="3.30.497.10">
    <property type="entry name" value="Antithrombin, subunit I, domain 2"/>
    <property type="match status" value="2"/>
</dbReference>
<feature type="domain" description="Serpin" evidence="5">
    <location>
        <begin position="659"/>
        <end position="960"/>
    </location>
</feature>
<feature type="region of interest" description="Disordered" evidence="4">
    <location>
        <begin position="313"/>
        <end position="372"/>
    </location>
</feature>
<protein>
    <recommendedName>
        <fullName evidence="5">Serpin domain-containing protein</fullName>
    </recommendedName>
</protein>
<organism evidence="6 7">
    <name type="scientific">Cryptotermes secundus</name>
    <dbReference type="NCBI Taxonomy" id="105785"/>
    <lineage>
        <taxon>Eukaryota</taxon>
        <taxon>Metazoa</taxon>
        <taxon>Ecdysozoa</taxon>
        <taxon>Arthropoda</taxon>
        <taxon>Hexapoda</taxon>
        <taxon>Insecta</taxon>
        <taxon>Pterygota</taxon>
        <taxon>Neoptera</taxon>
        <taxon>Polyneoptera</taxon>
        <taxon>Dictyoptera</taxon>
        <taxon>Blattodea</taxon>
        <taxon>Blattoidea</taxon>
        <taxon>Termitoidae</taxon>
        <taxon>Kalotermitidae</taxon>
        <taxon>Cryptotermitinae</taxon>
        <taxon>Cryptotermes</taxon>
    </lineage>
</organism>
<dbReference type="InterPro" id="IPR023795">
    <property type="entry name" value="Serpin_CS"/>
</dbReference>
<dbReference type="InParanoid" id="A0A2J7QER0"/>
<feature type="region of interest" description="Disordered" evidence="4">
    <location>
        <begin position="428"/>
        <end position="476"/>
    </location>
</feature>
<dbReference type="PANTHER" id="PTHR11461:SF292">
    <property type="entry name" value="SERPIN 100A"/>
    <property type="match status" value="1"/>
</dbReference>
<evidence type="ECO:0000313" key="6">
    <source>
        <dbReference type="EMBL" id="PNF27055.1"/>
    </source>
</evidence>
<sequence length="967" mass="110202">MEPWGPAYNNVEEASLRSHNLRSRAKQRAMGTAVAGIFVALLLSSTLASPYKRAEVGRTHTVNNFVGEGTNELATAILQGYVDLESNLAFSPLGYSALLAVLAEGARGGTRQQIANALHLPERTEVTRNAYKTVLERLHEKDSVSHPEFRNWFYIYKNFTVEPDFKAVLQQYYLTEVRDVDRLDMNAVTQQAEAMDAPESVQVVVDAPVQEESMNEMKPDRQESDDSMTSEKLKDPILPEDGKETIIPAESNEGDNMSEKVENPMTSSKLEEIMQVSEDDVDTKRNKGGPLKIVFPIPFPEKLKMRKMYDEREASPSGAVMTMQEEMLGTKEESADDKKKDERIEGMKHDMIDDGKKEEMKEKESLIEDKQIANDDKKKEKLYEIKDEIKHDKIEEDKNMDVNKEEKKDDKLVDMKYDKIEAMKDDKMEAMKDDKVEGMKDDKMEAMKDDKMEAMKDDKMEGMKDDKTEAMKVDKVEGIKDDKMEAIKDDKMEVMKDDKMEAMKDDKMEAMKDDKMEGMKEDKMEAMKDNKMEGIKDDKMEAIKDDKMEAMKDDKMEGMKDDKMEAIKEDKMEAMKDEKMEAMKDDKMEAMKDDKMEGMKEDKMEAMKDNKMEGIKDDKMEAIKDDKMEAMKDDKMEGMKDDKMEAIKEDKMEAMKGEMLIDENKENDKKVETPEGVKNEMIKDDSREEEIMTKGKDKESEAMMAGNKMVVAERKARHLGLSRLSRRSLQPGDVISSISSNNIKSKPVSQLLIFNGMYFKGTWATPFRDQKDSFYKSDSEKSTVTMMNTKGKFRVGNVPELDSVAIELPYKGDRYSLLVLIPNGRSGLSQLTSDLAGYSLTNIQKHLQIQEVEVCLPRFEIQTTTRPIEALNKFGVTDIFSKEKADLTSISKDLGLFVEELVQHVTVKVDNSTSSYNHISAGNPSARSGLLKLTVDHPFLYFVRDTEESLIIVAGKVTDPSSLPKKF</sequence>
<proteinExistence type="inferred from homology"/>
<dbReference type="GO" id="GO:0005615">
    <property type="term" value="C:extracellular space"/>
    <property type="evidence" value="ECO:0007669"/>
    <property type="project" value="InterPro"/>
</dbReference>
<feature type="region of interest" description="Disordered" evidence="4">
    <location>
        <begin position="490"/>
        <end position="520"/>
    </location>
</feature>
<dbReference type="PROSITE" id="PS00284">
    <property type="entry name" value="SERPIN"/>
    <property type="match status" value="1"/>
</dbReference>
<dbReference type="GO" id="GO:0004867">
    <property type="term" value="F:serine-type endopeptidase inhibitor activity"/>
    <property type="evidence" value="ECO:0007669"/>
    <property type="project" value="UniProtKB-KW"/>
</dbReference>
<evidence type="ECO:0000256" key="2">
    <source>
        <dbReference type="ARBA" id="ARBA00022900"/>
    </source>
</evidence>
<dbReference type="PANTHER" id="PTHR11461">
    <property type="entry name" value="SERINE PROTEASE INHIBITOR, SERPIN"/>
    <property type="match status" value="1"/>
</dbReference>
<dbReference type="InterPro" id="IPR000215">
    <property type="entry name" value="Serpin_fam"/>
</dbReference>
<evidence type="ECO:0000256" key="4">
    <source>
        <dbReference type="SAM" id="MobiDB-lite"/>
    </source>
</evidence>
<dbReference type="InterPro" id="IPR023796">
    <property type="entry name" value="Serpin_dom"/>
</dbReference>
<evidence type="ECO:0000256" key="1">
    <source>
        <dbReference type="ARBA" id="ARBA00022690"/>
    </source>
</evidence>
<reference evidence="6 7" key="1">
    <citation type="submission" date="2017-12" db="EMBL/GenBank/DDBJ databases">
        <title>Hemimetabolous genomes reveal molecular basis of termite eusociality.</title>
        <authorList>
            <person name="Harrison M.C."/>
            <person name="Jongepier E."/>
            <person name="Robertson H.M."/>
            <person name="Arning N."/>
            <person name="Bitard-Feildel T."/>
            <person name="Chao H."/>
            <person name="Childers C.P."/>
            <person name="Dinh H."/>
            <person name="Doddapaneni H."/>
            <person name="Dugan S."/>
            <person name="Gowin J."/>
            <person name="Greiner C."/>
            <person name="Han Y."/>
            <person name="Hu H."/>
            <person name="Hughes D.S.T."/>
            <person name="Huylmans A.-K."/>
            <person name="Kemena C."/>
            <person name="Kremer L.P.M."/>
            <person name="Lee S.L."/>
            <person name="Lopez-Ezquerra A."/>
            <person name="Mallet L."/>
            <person name="Monroy-Kuhn J.M."/>
            <person name="Moser A."/>
            <person name="Murali S.C."/>
            <person name="Muzny D.M."/>
            <person name="Otani S."/>
            <person name="Piulachs M.-D."/>
            <person name="Poelchau M."/>
            <person name="Qu J."/>
            <person name="Schaub F."/>
            <person name="Wada-Katsumata A."/>
            <person name="Worley K.C."/>
            <person name="Xie Q."/>
            <person name="Ylla G."/>
            <person name="Poulsen M."/>
            <person name="Gibbs R.A."/>
            <person name="Schal C."/>
            <person name="Richards S."/>
            <person name="Belles X."/>
            <person name="Korb J."/>
            <person name="Bornberg-Bauer E."/>
        </authorList>
    </citation>
    <scope>NUCLEOTIDE SEQUENCE [LARGE SCALE GENOMIC DNA]</scope>
    <source>
        <tissue evidence="6">Whole body</tissue>
    </source>
</reference>
<evidence type="ECO:0000259" key="5">
    <source>
        <dbReference type="SMART" id="SM00093"/>
    </source>
</evidence>
<dbReference type="SUPFAM" id="SSF56574">
    <property type="entry name" value="Serpins"/>
    <property type="match status" value="1"/>
</dbReference>
<dbReference type="Gene3D" id="2.30.39.10">
    <property type="entry name" value="Alpha-1-antitrypsin, domain 1"/>
    <property type="match status" value="1"/>
</dbReference>
<feature type="compositionally biased region" description="Basic and acidic residues" evidence="4">
    <location>
        <begin position="215"/>
        <end position="244"/>
    </location>
</feature>
<dbReference type="InterPro" id="IPR042178">
    <property type="entry name" value="Serpin_sf_1"/>
</dbReference>
<dbReference type="InterPro" id="IPR036186">
    <property type="entry name" value="Serpin_sf"/>
</dbReference>
<keyword evidence="2" id="KW-0722">Serine protease inhibitor</keyword>
<feature type="compositionally biased region" description="Basic and acidic residues" evidence="4">
    <location>
        <begin position="328"/>
        <end position="372"/>
    </location>
</feature>
<dbReference type="AlphaFoldDB" id="A0A2J7QER0"/>
<gene>
    <name evidence="6" type="ORF">B7P43_G10403</name>
</gene>